<keyword evidence="2" id="KW-1185">Reference proteome</keyword>
<reference evidence="1 2" key="1">
    <citation type="journal article" date="2018" name="J. Allergy Clin. Immunol.">
        <title>High-quality assembly of Dermatophagoides pteronyssinus genome and transcriptome reveals a wide range of novel allergens.</title>
        <authorList>
            <person name="Liu X.Y."/>
            <person name="Yang K.Y."/>
            <person name="Wang M.Q."/>
            <person name="Kwok J.S."/>
            <person name="Zeng X."/>
            <person name="Yang Z."/>
            <person name="Xiao X.J."/>
            <person name="Lau C.P."/>
            <person name="Li Y."/>
            <person name="Huang Z.M."/>
            <person name="Ba J.G."/>
            <person name="Yim A.K."/>
            <person name="Ouyang C.Y."/>
            <person name="Ngai S.M."/>
            <person name="Chan T.F."/>
            <person name="Leung E.L."/>
            <person name="Liu L."/>
            <person name="Liu Z.G."/>
            <person name="Tsui S.K."/>
        </authorList>
    </citation>
    <scope>NUCLEOTIDE SEQUENCE [LARGE SCALE GENOMIC DNA]</scope>
    <source>
        <strain evidence="1">Derp</strain>
    </source>
</reference>
<comment type="caution">
    <text evidence="1">The sequence shown here is derived from an EMBL/GenBank/DDBJ whole genome shotgun (WGS) entry which is preliminary data.</text>
</comment>
<name>A0ABQ8IQU0_DERPT</name>
<sequence>MDINHIPLSSPPTIPLSPLKNIIDNGCCDCCWDCCCGCGCGCGCLAIQSNTYASSRKRFEISLLLSIE</sequence>
<dbReference type="EMBL" id="NJHN03000129">
    <property type="protein sequence ID" value="KAH9412633.1"/>
    <property type="molecule type" value="Genomic_DNA"/>
</dbReference>
<accession>A0ABQ8IQU0</accession>
<dbReference type="Proteomes" id="UP000887458">
    <property type="component" value="Unassembled WGS sequence"/>
</dbReference>
<organism evidence="1 2">
    <name type="scientific">Dermatophagoides pteronyssinus</name>
    <name type="common">European house dust mite</name>
    <dbReference type="NCBI Taxonomy" id="6956"/>
    <lineage>
        <taxon>Eukaryota</taxon>
        <taxon>Metazoa</taxon>
        <taxon>Ecdysozoa</taxon>
        <taxon>Arthropoda</taxon>
        <taxon>Chelicerata</taxon>
        <taxon>Arachnida</taxon>
        <taxon>Acari</taxon>
        <taxon>Acariformes</taxon>
        <taxon>Sarcoptiformes</taxon>
        <taxon>Astigmata</taxon>
        <taxon>Psoroptidia</taxon>
        <taxon>Analgoidea</taxon>
        <taxon>Pyroglyphidae</taxon>
        <taxon>Dermatophagoidinae</taxon>
        <taxon>Dermatophagoides</taxon>
    </lineage>
</organism>
<reference evidence="1 2" key="2">
    <citation type="journal article" date="2022" name="Mol. Biol. Evol.">
        <title>Comparative Genomics Reveals Insights into the Divergent Evolution of Astigmatic Mites and Household Pest Adaptations.</title>
        <authorList>
            <person name="Xiong Q."/>
            <person name="Wan A.T."/>
            <person name="Liu X."/>
            <person name="Fung C.S."/>
            <person name="Xiao X."/>
            <person name="Malainual N."/>
            <person name="Hou J."/>
            <person name="Wang L."/>
            <person name="Wang M."/>
            <person name="Yang K.Y."/>
            <person name="Cui Y."/>
            <person name="Leung E.L."/>
            <person name="Nong W."/>
            <person name="Shin S.K."/>
            <person name="Au S.W."/>
            <person name="Jeong K.Y."/>
            <person name="Chew F.T."/>
            <person name="Hui J.H."/>
            <person name="Leung T.F."/>
            <person name="Tungtrongchitr A."/>
            <person name="Zhong N."/>
            <person name="Liu Z."/>
            <person name="Tsui S.K."/>
        </authorList>
    </citation>
    <scope>NUCLEOTIDE SEQUENCE [LARGE SCALE GENOMIC DNA]</scope>
    <source>
        <strain evidence="1">Derp</strain>
    </source>
</reference>
<evidence type="ECO:0000313" key="2">
    <source>
        <dbReference type="Proteomes" id="UP000887458"/>
    </source>
</evidence>
<gene>
    <name evidence="1" type="ORF">DERP_006597</name>
</gene>
<proteinExistence type="predicted"/>
<evidence type="ECO:0000313" key="1">
    <source>
        <dbReference type="EMBL" id="KAH9412633.1"/>
    </source>
</evidence>
<protein>
    <submittedName>
        <fullName evidence="1">Uncharacterized protein</fullName>
    </submittedName>
</protein>